<keyword evidence="1" id="KW-0560">Oxidoreductase</keyword>
<evidence type="ECO:0000259" key="2">
    <source>
        <dbReference type="Pfam" id="PF01408"/>
    </source>
</evidence>
<dbReference type="GO" id="GO:0000166">
    <property type="term" value="F:nucleotide binding"/>
    <property type="evidence" value="ECO:0007669"/>
    <property type="project" value="InterPro"/>
</dbReference>
<dbReference type="InterPro" id="IPR036291">
    <property type="entry name" value="NAD(P)-bd_dom_sf"/>
</dbReference>
<name>A0A3R8WGK7_9FLAO</name>
<dbReference type="Proteomes" id="UP000286990">
    <property type="component" value="Unassembled WGS sequence"/>
</dbReference>
<proteinExistence type="predicted"/>
<evidence type="ECO:0000259" key="3">
    <source>
        <dbReference type="Pfam" id="PF22725"/>
    </source>
</evidence>
<dbReference type="GO" id="GO:0016491">
    <property type="term" value="F:oxidoreductase activity"/>
    <property type="evidence" value="ECO:0007669"/>
    <property type="project" value="UniProtKB-KW"/>
</dbReference>
<dbReference type="PANTHER" id="PTHR43818">
    <property type="entry name" value="BCDNA.GH03377"/>
    <property type="match status" value="1"/>
</dbReference>
<reference evidence="5" key="1">
    <citation type="submission" date="2018-12" db="EMBL/GenBank/DDBJ databases">
        <title>Maribacter lutimaris sp. nov., isolated from marine sediment.</title>
        <authorList>
            <person name="Kim K.K."/>
        </authorList>
    </citation>
    <scope>NUCLEOTIDE SEQUENCE [LARGE SCALE GENOMIC DNA]</scope>
    <source>
        <strain evidence="5">PoM-212</strain>
    </source>
</reference>
<keyword evidence="5" id="KW-1185">Reference proteome</keyword>
<dbReference type="OrthoDB" id="9771072at2"/>
<dbReference type="RefSeq" id="WP_125221453.1">
    <property type="nucleotide sequence ID" value="NZ_QUSX01000001.1"/>
</dbReference>
<evidence type="ECO:0000313" key="4">
    <source>
        <dbReference type="EMBL" id="RRQ49633.1"/>
    </source>
</evidence>
<sequence length="443" mass="50236">MESNKSNSRRQFIQKTGVASMGLAFGAPSIFSQNPLVNSSLNDLNFGIIGFGGKGGHAYSICAPLTHIKFKAVCDINPVNRAKAKEVMGKKHDIRVYEDYEEMIDKENLDAVIINTPDMWHARQSIHCMKKGVHVYCEKTMAFNQEEAKEMVRVMNETGMKLQIGHQRRSTTNYLEALKMAHENKLFGRLTNAVGQWNNSRYSRRAWKKQEIDDAKLAQYGYGSYDEYANWRCFKSVSNGIIADLGAHQIDIYSWFFKANPHRIMIAGSRDYYPLSYTDHEDNVFVIFDYETPQGPARAFYEVIANSSALGVTERIIGDKGAVVLSLNSNKVTLYKEDSADQQLWDSLVSNNTLKNMADQEKLNRTYVDETAPQITYKINVKEKYNAFTAHMLNFTEAIMGNESLNCDAAEAYRCELPVFKIAEALRNNQAIVSVNESEYVVS</sequence>
<dbReference type="Gene3D" id="3.30.360.10">
    <property type="entry name" value="Dihydrodipicolinate Reductase, domain 2"/>
    <property type="match status" value="1"/>
</dbReference>
<dbReference type="InterPro" id="IPR050463">
    <property type="entry name" value="Gfo/Idh/MocA_oxidrdct_glycsds"/>
</dbReference>
<comment type="caution">
    <text evidence="4">The sequence shown here is derived from an EMBL/GenBank/DDBJ whole genome shotgun (WGS) entry which is preliminary data.</text>
</comment>
<dbReference type="Pfam" id="PF01408">
    <property type="entry name" value="GFO_IDH_MocA"/>
    <property type="match status" value="1"/>
</dbReference>
<dbReference type="SUPFAM" id="SSF51735">
    <property type="entry name" value="NAD(P)-binding Rossmann-fold domains"/>
    <property type="match status" value="1"/>
</dbReference>
<gene>
    <name evidence="4" type="ORF">DZC72_03285</name>
</gene>
<evidence type="ECO:0000313" key="5">
    <source>
        <dbReference type="Proteomes" id="UP000286990"/>
    </source>
</evidence>
<feature type="domain" description="GFO/IDH/MocA-like oxidoreductase" evidence="3">
    <location>
        <begin position="219"/>
        <end position="323"/>
    </location>
</feature>
<protein>
    <submittedName>
        <fullName evidence="4">Gfo/Idh/MocA family oxidoreductase</fullName>
    </submittedName>
</protein>
<dbReference type="SUPFAM" id="SSF55347">
    <property type="entry name" value="Glyceraldehyde-3-phosphate dehydrogenase-like, C-terminal domain"/>
    <property type="match status" value="1"/>
</dbReference>
<dbReference type="EMBL" id="QUSX01000001">
    <property type="protein sequence ID" value="RRQ49633.1"/>
    <property type="molecule type" value="Genomic_DNA"/>
</dbReference>
<feature type="domain" description="Gfo/Idh/MocA-like oxidoreductase N-terminal" evidence="2">
    <location>
        <begin position="44"/>
        <end position="166"/>
    </location>
</feature>
<dbReference type="InterPro" id="IPR055170">
    <property type="entry name" value="GFO_IDH_MocA-like_dom"/>
</dbReference>
<organism evidence="4 5">
    <name type="scientific">Maribacter algicola</name>
    <dbReference type="NCBI Taxonomy" id="2498892"/>
    <lineage>
        <taxon>Bacteria</taxon>
        <taxon>Pseudomonadati</taxon>
        <taxon>Bacteroidota</taxon>
        <taxon>Flavobacteriia</taxon>
        <taxon>Flavobacteriales</taxon>
        <taxon>Flavobacteriaceae</taxon>
        <taxon>Maribacter</taxon>
    </lineage>
</organism>
<dbReference type="InterPro" id="IPR000683">
    <property type="entry name" value="Gfo/Idh/MocA-like_OxRdtase_N"/>
</dbReference>
<dbReference type="Gene3D" id="3.40.50.720">
    <property type="entry name" value="NAD(P)-binding Rossmann-like Domain"/>
    <property type="match status" value="1"/>
</dbReference>
<dbReference type="AlphaFoldDB" id="A0A3R8WGK7"/>
<dbReference type="PROSITE" id="PS51318">
    <property type="entry name" value="TAT"/>
    <property type="match status" value="1"/>
</dbReference>
<accession>A0A3R8WGK7</accession>
<dbReference type="Pfam" id="PF22725">
    <property type="entry name" value="GFO_IDH_MocA_C3"/>
    <property type="match status" value="1"/>
</dbReference>
<dbReference type="InterPro" id="IPR006311">
    <property type="entry name" value="TAT_signal"/>
</dbReference>
<dbReference type="PANTHER" id="PTHR43818:SF11">
    <property type="entry name" value="BCDNA.GH03377"/>
    <property type="match status" value="1"/>
</dbReference>
<evidence type="ECO:0000256" key="1">
    <source>
        <dbReference type="ARBA" id="ARBA00023002"/>
    </source>
</evidence>